<dbReference type="eggNOG" id="COG0457">
    <property type="taxonomic scope" value="Bacteria"/>
</dbReference>
<dbReference type="SUPFAM" id="SSF48452">
    <property type="entry name" value="TPR-like"/>
    <property type="match status" value="3"/>
</dbReference>
<keyword evidence="5" id="KW-1185">Reference proteome</keyword>
<dbReference type="Pfam" id="PF14559">
    <property type="entry name" value="TPR_19"/>
    <property type="match status" value="2"/>
</dbReference>
<proteinExistence type="predicted"/>
<dbReference type="PANTHER" id="PTHR45586">
    <property type="entry name" value="TPR REPEAT-CONTAINING PROTEIN PA4667"/>
    <property type="match status" value="1"/>
</dbReference>
<dbReference type="Gene3D" id="1.25.40.10">
    <property type="entry name" value="Tetratricopeptide repeat domain"/>
    <property type="match status" value="3"/>
</dbReference>
<comment type="caution">
    <text evidence="4">The sequence shown here is derived from an EMBL/GenBank/DDBJ whole genome shotgun (WGS) entry which is preliminary data.</text>
</comment>
<reference evidence="4 5" key="1">
    <citation type="submission" date="2010-10" db="EMBL/GenBank/DDBJ databases">
        <authorList>
            <consortium name="The Broad Institute Genome Sequencing Platform"/>
            <person name="Ward D."/>
            <person name="Earl A."/>
            <person name="Feldgarden M."/>
            <person name="Young S.K."/>
            <person name="Gargeya S."/>
            <person name="Zeng Q."/>
            <person name="Alvarado L."/>
            <person name="Berlin A."/>
            <person name="Bochicchio J."/>
            <person name="Chapman S.B."/>
            <person name="Chen Z."/>
            <person name="Freedman E."/>
            <person name="Gellesch M."/>
            <person name="Goldberg J."/>
            <person name="Griggs A."/>
            <person name="Gujja S."/>
            <person name="Heilman E."/>
            <person name="Heiman D."/>
            <person name="Howarth C."/>
            <person name="Mehta T."/>
            <person name="Neiman D."/>
            <person name="Pearson M."/>
            <person name="Roberts A."/>
            <person name="Saif S."/>
            <person name="Shea T."/>
            <person name="Shenoy N."/>
            <person name="Sisk P."/>
            <person name="Stolte C."/>
            <person name="Sykes S."/>
            <person name="White J."/>
            <person name="Yandava C."/>
            <person name="Allen-Vercoe E."/>
            <person name="Sibley C."/>
            <person name="Ambrose C.E."/>
            <person name="Strauss J."/>
            <person name="Daigneault M."/>
            <person name="Haas B."/>
            <person name="Nusbaum C."/>
            <person name="Birren B."/>
        </authorList>
    </citation>
    <scope>NUCLEOTIDE SEQUENCE [LARGE SCALE GENOMIC DNA]</scope>
    <source>
        <strain evidence="4 5">3_1_6</strain>
    </source>
</reference>
<protein>
    <submittedName>
        <fullName evidence="4">Uncharacterized protein</fullName>
    </submittedName>
</protein>
<dbReference type="InterPro" id="IPR051012">
    <property type="entry name" value="CellSynth/LPSAsmb/PSIAsmb"/>
</dbReference>
<dbReference type="GeneID" id="78085728"/>
<gene>
    <name evidence="4" type="ORF">HMPREF0179_02599</name>
</gene>
<accession>E5Y8U1</accession>
<evidence type="ECO:0000313" key="4">
    <source>
        <dbReference type="EMBL" id="EFV43583.1"/>
    </source>
</evidence>
<dbReference type="RefSeq" id="WP_005028526.1">
    <property type="nucleotide sequence ID" value="NZ_KE150238.1"/>
</dbReference>
<dbReference type="Proteomes" id="UP000006034">
    <property type="component" value="Unassembled WGS sequence"/>
</dbReference>
<evidence type="ECO:0000256" key="1">
    <source>
        <dbReference type="ARBA" id="ARBA00022737"/>
    </source>
</evidence>
<dbReference type="SMART" id="SM00386">
    <property type="entry name" value="HAT"/>
    <property type="match status" value="4"/>
</dbReference>
<dbReference type="GO" id="GO:0006396">
    <property type="term" value="P:RNA processing"/>
    <property type="evidence" value="ECO:0007669"/>
    <property type="project" value="InterPro"/>
</dbReference>
<dbReference type="InterPro" id="IPR003107">
    <property type="entry name" value="HAT"/>
</dbReference>
<dbReference type="STRING" id="563192.HMPREF0179_02599"/>
<evidence type="ECO:0000256" key="2">
    <source>
        <dbReference type="ARBA" id="ARBA00022803"/>
    </source>
</evidence>
<dbReference type="HOGENOM" id="CLU_007251_3_0_7"/>
<keyword evidence="1" id="KW-0677">Repeat</keyword>
<dbReference type="OrthoDB" id="9766710at2"/>
<dbReference type="InterPro" id="IPR019734">
    <property type="entry name" value="TPR_rpt"/>
</dbReference>
<dbReference type="AlphaFoldDB" id="E5Y8U1"/>
<reference evidence="4 5" key="2">
    <citation type="submission" date="2013-04" db="EMBL/GenBank/DDBJ databases">
        <title>The Genome Sequence of Bilophila wadsworthia 3_1_6.</title>
        <authorList>
            <consortium name="The Broad Institute Genomics Platform"/>
            <person name="Earl A."/>
            <person name="Ward D."/>
            <person name="Feldgarden M."/>
            <person name="Gevers D."/>
            <person name="Sibley C."/>
            <person name="Strauss J."/>
            <person name="Allen-Vercoe E."/>
            <person name="Walker B."/>
            <person name="Young S."/>
            <person name="Zeng Q."/>
            <person name="Gargeya S."/>
            <person name="Fitzgerald M."/>
            <person name="Haas B."/>
            <person name="Abouelleil A."/>
            <person name="Allen A.W."/>
            <person name="Alvarado L."/>
            <person name="Arachchi H.M."/>
            <person name="Berlin A.M."/>
            <person name="Chapman S.B."/>
            <person name="Gainer-Dewar J."/>
            <person name="Goldberg J."/>
            <person name="Griggs A."/>
            <person name="Gujja S."/>
            <person name="Hansen M."/>
            <person name="Howarth C."/>
            <person name="Imamovic A."/>
            <person name="Ireland A."/>
            <person name="Larimer J."/>
            <person name="McCowan C."/>
            <person name="Murphy C."/>
            <person name="Pearson M."/>
            <person name="Poon T.W."/>
            <person name="Priest M."/>
            <person name="Roberts A."/>
            <person name="Saif S."/>
            <person name="Shea T."/>
            <person name="Sisk P."/>
            <person name="Sykes S."/>
            <person name="Wortman J."/>
            <person name="Nusbaum C."/>
            <person name="Birren B."/>
        </authorList>
    </citation>
    <scope>NUCLEOTIDE SEQUENCE [LARGE SCALE GENOMIC DNA]</scope>
    <source>
        <strain evidence="4 5">3_1_6</strain>
    </source>
</reference>
<sequence length="589" mass="66756">MSFRIRLTHPAAPLAAAPSHARRGNSRCGAGLVRNLLRGMVCAVLTVQMLTGCARSTPQEPVQWDLSPEAQRTYATLLLDQSIRGDDKEGVLEAVKLLLTLENRPQPFIDAAAWLMLNRETSEARSLLEQAVKRVPGDLGLHLLLAETWLEQGDNEQALKILKEYRKQRPDSELVQQELGILYVKTGHFKDADKVFSALPQRLRTSFVRYAHAQALVGLKQPHRAIQQLRLAVQESPEFVDAWFELARLLEADRQFSEANEIYNSLIEQDPDNPDIWIRMVEGQIRAGKGQKALDYALNGPATYGYKLTAATLFLDARMYPEAEALLDGLKSDPNAPDEVHFYLAAIAYEYHKDVQETLNFLESIPPENRFYDRALRLRIQLLHDQQRYEDAMQLILQGQSQFPTERDFRLMEIHLYLLQDRYKEALTAATAAQQIWPSDDEIAYVYGSVLDSLGRKREALAVMESIVARNPEDYQALNYVGYSLAEQGKDLDRAVLLLEAALKQAPDHAYILDSLAWAHFRRGENAEAWALVRRATSLPDGGDPTIWEHYGDIANAQGLKNEARTGWERALELDHPNPETIRKKLNSL</sequence>
<organism evidence="4 5">
    <name type="scientific">Bilophila wadsworthia (strain 3_1_6)</name>
    <dbReference type="NCBI Taxonomy" id="563192"/>
    <lineage>
        <taxon>Bacteria</taxon>
        <taxon>Pseudomonadati</taxon>
        <taxon>Thermodesulfobacteriota</taxon>
        <taxon>Desulfovibrionia</taxon>
        <taxon>Desulfovibrionales</taxon>
        <taxon>Desulfovibrionaceae</taxon>
        <taxon>Bilophila</taxon>
    </lineage>
</organism>
<evidence type="ECO:0000256" key="3">
    <source>
        <dbReference type="PROSITE-ProRule" id="PRU00339"/>
    </source>
</evidence>
<dbReference type="PANTHER" id="PTHR45586:SF1">
    <property type="entry name" value="LIPOPOLYSACCHARIDE ASSEMBLY PROTEIN B"/>
    <property type="match status" value="1"/>
</dbReference>
<dbReference type="Pfam" id="PF13432">
    <property type="entry name" value="TPR_16"/>
    <property type="match status" value="1"/>
</dbReference>
<dbReference type="PROSITE" id="PS50005">
    <property type="entry name" value="TPR"/>
    <property type="match status" value="1"/>
</dbReference>
<dbReference type="EMBL" id="ADCP02000001">
    <property type="protein sequence ID" value="EFV43583.1"/>
    <property type="molecule type" value="Genomic_DNA"/>
</dbReference>
<feature type="repeat" description="TPR" evidence="3">
    <location>
        <begin position="240"/>
        <end position="273"/>
    </location>
</feature>
<name>E5Y8U1_BILW3</name>
<dbReference type="InterPro" id="IPR011990">
    <property type="entry name" value="TPR-like_helical_dom_sf"/>
</dbReference>
<keyword evidence="2 3" id="KW-0802">TPR repeat</keyword>
<evidence type="ECO:0000313" key="5">
    <source>
        <dbReference type="Proteomes" id="UP000006034"/>
    </source>
</evidence>
<dbReference type="SMART" id="SM00028">
    <property type="entry name" value="TPR"/>
    <property type="match status" value="7"/>
</dbReference>